<dbReference type="InterPro" id="IPR005122">
    <property type="entry name" value="Uracil-DNA_glycosylase-like"/>
</dbReference>
<organism evidence="9 10">
    <name type="scientific">Leporid alphaherpesvirus 4</name>
    <dbReference type="NCBI Taxonomy" id="481315"/>
    <lineage>
        <taxon>Viruses</taxon>
        <taxon>Duplodnaviria</taxon>
        <taxon>Heunggongvirae</taxon>
        <taxon>Peploviricota</taxon>
        <taxon>Herviviricetes</taxon>
        <taxon>Herpesvirales</taxon>
        <taxon>Orthoherpesviridae</taxon>
        <taxon>Alphaherpesvirinae</taxon>
        <taxon>Simplexvirus</taxon>
        <taxon>Simplexvirus leporidalpha4</taxon>
    </lineage>
</organism>
<evidence type="ECO:0000256" key="1">
    <source>
        <dbReference type="ARBA" id="ARBA00008184"/>
    </source>
</evidence>
<keyword evidence="3" id="KW-0227">DNA damage</keyword>
<dbReference type="Gene3D" id="3.40.470.10">
    <property type="entry name" value="Uracil-DNA glycosylase-like domain"/>
    <property type="match status" value="1"/>
</dbReference>
<keyword evidence="5" id="KW-0234">DNA repair</keyword>
<dbReference type="Proteomes" id="UP000167073">
    <property type="component" value="Segment"/>
</dbReference>
<accession>J9QYL4</accession>
<dbReference type="SMART" id="SM00986">
    <property type="entry name" value="UDG"/>
    <property type="match status" value="1"/>
</dbReference>
<dbReference type="PANTHER" id="PTHR11264">
    <property type="entry name" value="URACIL-DNA GLYCOSYLASE"/>
    <property type="match status" value="1"/>
</dbReference>
<feature type="domain" description="Uracil-DNA glycosylase-like" evidence="8">
    <location>
        <begin position="131"/>
        <end position="290"/>
    </location>
</feature>
<evidence type="ECO:0000313" key="10">
    <source>
        <dbReference type="Proteomes" id="UP000167073"/>
    </source>
</evidence>
<dbReference type="NCBIfam" id="TIGR00628">
    <property type="entry name" value="ung"/>
    <property type="match status" value="1"/>
</dbReference>
<keyword evidence="10" id="KW-1185">Reference proteome</keyword>
<dbReference type="OrthoDB" id="11388at10239"/>
<evidence type="ECO:0000259" key="8">
    <source>
        <dbReference type="SMART" id="SM00986"/>
    </source>
</evidence>
<protein>
    <submittedName>
        <fullName evidence="9">Uracil-DNA glycosylase UL2</fullName>
    </submittedName>
</protein>
<dbReference type="Pfam" id="PF03167">
    <property type="entry name" value="UDG"/>
    <property type="match status" value="1"/>
</dbReference>
<dbReference type="InterPro" id="IPR036895">
    <property type="entry name" value="Uracil-DNA_glycosylase-like_sf"/>
</dbReference>
<dbReference type="NCBIfam" id="NF003592">
    <property type="entry name" value="PRK05254.1-5"/>
    <property type="match status" value="1"/>
</dbReference>
<evidence type="ECO:0000256" key="6">
    <source>
        <dbReference type="PROSITE-ProRule" id="PRU10072"/>
    </source>
</evidence>
<dbReference type="SUPFAM" id="SSF52141">
    <property type="entry name" value="Uracil-DNA glycosylase-like"/>
    <property type="match status" value="1"/>
</dbReference>
<dbReference type="EMBL" id="JQ596859">
    <property type="protein sequence ID" value="AFR32443.1"/>
    <property type="molecule type" value="Genomic_DNA"/>
</dbReference>
<evidence type="ECO:0000256" key="4">
    <source>
        <dbReference type="ARBA" id="ARBA00022801"/>
    </source>
</evidence>
<sequence>MGDAASGFRIHHTPTDMIADDHPGACGPSEPSAKRARTDGPDDGNAKRPRPRGCPRDVVFSCASSTEVSACKPGLTWEQFRREFGVGGSWEPVLAPEVCTAEFGRLMSEYNTRCRREEVLPPREDIFSWTRLCGPDDVRVIIIGQDPYHRPGQAHGLAFSVRRGLPIPPSLRNIFLAVRACYPEISAPSDGCLESWARQGVLLLNTALTVRQGAPGSHATLGWDALVSAVVRRVSERRSGLVFMLWGAHAQSKCRPDPTRHCVLRFSHPSPLSGKPFAACRHFLLANAYLRDRGVEPIDWSVR</sequence>
<dbReference type="GeneID" id="26887537"/>
<feature type="region of interest" description="Disordered" evidence="7">
    <location>
        <begin position="1"/>
        <end position="52"/>
    </location>
</feature>
<keyword evidence="2" id="KW-1048">Host nucleus</keyword>
<evidence type="ECO:0000256" key="5">
    <source>
        <dbReference type="ARBA" id="ARBA00023204"/>
    </source>
</evidence>
<evidence type="ECO:0000256" key="2">
    <source>
        <dbReference type="ARBA" id="ARBA00022562"/>
    </source>
</evidence>
<dbReference type="InterPro" id="IPR002043">
    <property type="entry name" value="UDG_fam1"/>
</dbReference>
<dbReference type="GO" id="GO:0004844">
    <property type="term" value="F:uracil DNA N-glycosylase activity"/>
    <property type="evidence" value="ECO:0007669"/>
    <property type="project" value="InterPro"/>
</dbReference>
<dbReference type="RefSeq" id="YP_009230132.1">
    <property type="nucleotide sequence ID" value="NC_029311.1"/>
</dbReference>
<comment type="similarity">
    <text evidence="1">Belongs to the uracil-DNA glycosylase (UDG) superfamily. UNG family.</text>
</comment>
<evidence type="ECO:0000256" key="7">
    <source>
        <dbReference type="SAM" id="MobiDB-lite"/>
    </source>
</evidence>
<reference evidence="9 10" key="1">
    <citation type="journal article" date="2012" name="Virology">
        <title>Analysis of the genome of leporid herpesvirus 4.</title>
        <authorList>
            <person name="Babra B."/>
            <person name="Watson G."/>
            <person name="Xu W."/>
            <person name="Jeffrey B.M."/>
            <person name="Xu J.R."/>
            <person name="Rockey D.D."/>
            <person name="Rohrmann G.F."/>
            <person name="Jin L."/>
        </authorList>
    </citation>
    <scope>NUCLEOTIDE SEQUENCE [LARGE SCALE GENOMIC DNA]</scope>
    <source>
        <strain evidence="9">LHV4012612</strain>
    </source>
</reference>
<name>J9QYL4_9ALPH</name>
<dbReference type="InterPro" id="IPR018085">
    <property type="entry name" value="Ura-DNA_Glyclase_AS"/>
</dbReference>
<gene>
    <name evidence="9" type="primary">UL2</name>
</gene>
<evidence type="ECO:0000313" key="9">
    <source>
        <dbReference type="EMBL" id="AFR32443.1"/>
    </source>
</evidence>
<proteinExistence type="inferred from homology"/>
<dbReference type="NCBIfam" id="NF003588">
    <property type="entry name" value="PRK05254.1-1"/>
    <property type="match status" value="1"/>
</dbReference>
<dbReference type="PANTHER" id="PTHR11264:SF0">
    <property type="entry name" value="URACIL-DNA GLYCOSYLASE"/>
    <property type="match status" value="1"/>
</dbReference>
<dbReference type="NCBIfam" id="NF003589">
    <property type="entry name" value="PRK05254.1-2"/>
    <property type="match status" value="1"/>
</dbReference>
<dbReference type="HAMAP" id="MF_00148">
    <property type="entry name" value="UDG"/>
    <property type="match status" value="1"/>
</dbReference>
<dbReference type="KEGG" id="vg:26887537"/>
<evidence type="ECO:0000256" key="3">
    <source>
        <dbReference type="ARBA" id="ARBA00022763"/>
    </source>
</evidence>
<feature type="compositionally biased region" description="Basic and acidic residues" evidence="7">
    <location>
        <begin position="32"/>
        <end position="46"/>
    </location>
</feature>
<dbReference type="PROSITE" id="PS00130">
    <property type="entry name" value="U_DNA_GLYCOSYLASE"/>
    <property type="match status" value="1"/>
</dbReference>
<dbReference type="CDD" id="cd10027">
    <property type="entry name" value="UDG-F1-like"/>
    <property type="match status" value="1"/>
</dbReference>
<feature type="active site" description="Proton acceptor" evidence="6">
    <location>
        <position position="146"/>
    </location>
</feature>
<dbReference type="GO" id="GO:0097510">
    <property type="term" value="P:base-excision repair, AP site formation via deaminated base removal"/>
    <property type="evidence" value="ECO:0007669"/>
    <property type="project" value="TreeGrafter"/>
</dbReference>
<keyword evidence="4" id="KW-0378">Hydrolase</keyword>
<dbReference type="SMART" id="SM00987">
    <property type="entry name" value="UreE_C"/>
    <property type="match status" value="1"/>
</dbReference>